<dbReference type="Pfam" id="PF04773">
    <property type="entry name" value="FecR"/>
    <property type="match status" value="1"/>
</dbReference>
<reference evidence="4 5" key="1">
    <citation type="submission" date="2021-05" db="EMBL/GenBank/DDBJ databases">
        <title>A Polyphasic approach of four new species of the genus Ohtaekwangia: Ohtaekwangia histidinii sp. nov., Ohtaekwangia cretensis sp. nov., Ohtaekwangia indiensis sp. nov., Ohtaekwangia reichenbachii sp. nov. from diverse environment.</title>
        <authorList>
            <person name="Octaviana S."/>
        </authorList>
    </citation>
    <scope>NUCLEOTIDE SEQUENCE [LARGE SCALE GENOMIC DNA]</scope>
    <source>
        <strain evidence="4 5">PWU37</strain>
    </source>
</reference>
<feature type="domain" description="Protein FecR C-terminal" evidence="3">
    <location>
        <begin position="297"/>
        <end position="365"/>
    </location>
</feature>
<sequence length="373" mass="42434">MQKRLHELVKRFLEGTATPREREEVYRLLETDVIDEIMQKELYRLQRKNLDNPFGLYRTSGVAPGEVMAARERHGPEEILDGRLPAHDQQTAQAENDIIEEIIHFRPQPEFKRIYLAAAAVAALVMAVAFWWLTQHNGSDRTAQHIVPASSDAEKTTAQFTLYTGKHFVRLSDKTAVTLNKDTELQVAHTFGTEAREVVLRGEAYFDVHHDATKPFIIHANGITVKVLGTAFNVRAYPGANKVNVTVMRGLVQVGSEQEVYSLVRPHEQIDIALDTHEFLVQEANLDQTEDWRKRFMIFEDTRLEEVLRNIHDLYGAEVVLRQQSLKDCPLTATFSDEAPLEDVIRAVAQAYGMHYQISDDGKKVTLEDGSCR</sequence>
<feature type="transmembrane region" description="Helical" evidence="1">
    <location>
        <begin position="114"/>
        <end position="133"/>
    </location>
</feature>
<dbReference type="Pfam" id="PF16344">
    <property type="entry name" value="FecR_C"/>
    <property type="match status" value="1"/>
</dbReference>
<evidence type="ECO:0000313" key="5">
    <source>
        <dbReference type="Proteomes" id="UP001319180"/>
    </source>
</evidence>
<dbReference type="Gene3D" id="2.60.120.1440">
    <property type="match status" value="1"/>
</dbReference>
<organism evidence="4 5">
    <name type="scientific">Dawidia soli</name>
    <dbReference type="NCBI Taxonomy" id="2782352"/>
    <lineage>
        <taxon>Bacteria</taxon>
        <taxon>Pseudomonadati</taxon>
        <taxon>Bacteroidota</taxon>
        <taxon>Cytophagia</taxon>
        <taxon>Cytophagales</taxon>
        <taxon>Chryseotaleaceae</taxon>
        <taxon>Dawidia</taxon>
    </lineage>
</organism>
<protein>
    <submittedName>
        <fullName evidence="4">FecR domain-containing protein</fullName>
    </submittedName>
</protein>
<name>A0AAP2DEE7_9BACT</name>
<dbReference type="Gene3D" id="3.55.50.30">
    <property type="match status" value="1"/>
</dbReference>
<keyword evidence="5" id="KW-1185">Reference proteome</keyword>
<evidence type="ECO:0000259" key="2">
    <source>
        <dbReference type="Pfam" id="PF04773"/>
    </source>
</evidence>
<dbReference type="InterPro" id="IPR006860">
    <property type="entry name" value="FecR"/>
</dbReference>
<comment type="caution">
    <text evidence="4">The sequence shown here is derived from an EMBL/GenBank/DDBJ whole genome shotgun (WGS) entry which is preliminary data.</text>
</comment>
<dbReference type="AlphaFoldDB" id="A0AAP2DEE7"/>
<feature type="domain" description="FecR protein" evidence="2">
    <location>
        <begin position="169"/>
        <end position="252"/>
    </location>
</feature>
<dbReference type="PIRSF" id="PIRSF018266">
    <property type="entry name" value="FecR"/>
    <property type="match status" value="1"/>
</dbReference>
<dbReference type="PANTHER" id="PTHR30273">
    <property type="entry name" value="PERIPLASMIC SIGNAL SENSOR AND SIGMA FACTOR ACTIVATOR FECR-RELATED"/>
    <property type="match status" value="1"/>
</dbReference>
<accession>A0AAP2DEE7</accession>
<dbReference type="PANTHER" id="PTHR30273:SF2">
    <property type="entry name" value="PROTEIN FECR"/>
    <property type="match status" value="1"/>
</dbReference>
<dbReference type="EMBL" id="JAHESC010000038">
    <property type="protein sequence ID" value="MBT1689250.1"/>
    <property type="molecule type" value="Genomic_DNA"/>
</dbReference>
<keyword evidence="1" id="KW-0812">Transmembrane</keyword>
<dbReference type="InterPro" id="IPR012373">
    <property type="entry name" value="Ferrdict_sens_TM"/>
</dbReference>
<evidence type="ECO:0000256" key="1">
    <source>
        <dbReference type="SAM" id="Phobius"/>
    </source>
</evidence>
<keyword evidence="1" id="KW-0472">Membrane</keyword>
<evidence type="ECO:0000313" key="4">
    <source>
        <dbReference type="EMBL" id="MBT1689250.1"/>
    </source>
</evidence>
<dbReference type="RefSeq" id="WP_254092476.1">
    <property type="nucleotide sequence ID" value="NZ_JAHESC010000038.1"/>
</dbReference>
<gene>
    <name evidence="4" type="ORF">KK078_21975</name>
</gene>
<evidence type="ECO:0000259" key="3">
    <source>
        <dbReference type="Pfam" id="PF16344"/>
    </source>
</evidence>
<proteinExistence type="predicted"/>
<dbReference type="InterPro" id="IPR032508">
    <property type="entry name" value="FecR_C"/>
</dbReference>
<dbReference type="Proteomes" id="UP001319180">
    <property type="component" value="Unassembled WGS sequence"/>
</dbReference>
<keyword evidence="1" id="KW-1133">Transmembrane helix</keyword>
<dbReference type="GO" id="GO:0016989">
    <property type="term" value="F:sigma factor antagonist activity"/>
    <property type="evidence" value="ECO:0007669"/>
    <property type="project" value="TreeGrafter"/>
</dbReference>